<dbReference type="Proteomes" id="UP000632154">
    <property type="component" value="Unassembled WGS sequence"/>
</dbReference>
<accession>A0ABQ3K2Y2</accession>
<dbReference type="Pfam" id="PF04167">
    <property type="entry name" value="DUF402"/>
    <property type="match status" value="1"/>
</dbReference>
<evidence type="ECO:0000313" key="3">
    <source>
        <dbReference type="Proteomes" id="UP000632154"/>
    </source>
</evidence>
<sequence>MVDFTAHRVRQPLTVDFGGEALRLFDHGWRWIWAHPLEAPPGVVGDALTVLLDAAGQPLELYVDIHQSGGWDEAAGLPWIDDLYLDVAGLFGPGWQPRHLLLLDEDELAGAVARGELTGAQSAAIGRQADRVTGALKAGNYGPLCAVQDYLQSGAALS</sequence>
<proteinExistence type="predicted"/>
<evidence type="ECO:0000313" key="2">
    <source>
        <dbReference type="EMBL" id="GHF97617.1"/>
    </source>
</evidence>
<evidence type="ECO:0000259" key="1">
    <source>
        <dbReference type="Pfam" id="PF04167"/>
    </source>
</evidence>
<feature type="domain" description="DUF402" evidence="1">
    <location>
        <begin position="49"/>
        <end position="141"/>
    </location>
</feature>
<dbReference type="PANTHER" id="PTHR41271">
    <property type="entry name" value="DUF402 DOMAIN-CONTAINING PROTEIN"/>
    <property type="match status" value="1"/>
</dbReference>
<comment type="caution">
    <text evidence="2">The sequence shown here is derived from an EMBL/GenBank/DDBJ whole genome shotgun (WGS) entry which is preliminary data.</text>
</comment>
<dbReference type="PANTHER" id="PTHR41271:SF1">
    <property type="entry name" value="DUF402 DOMAIN-CONTAINING PROTEIN"/>
    <property type="match status" value="1"/>
</dbReference>
<dbReference type="InterPro" id="IPR035930">
    <property type="entry name" value="FomD-like_sf"/>
</dbReference>
<reference evidence="3" key="1">
    <citation type="journal article" date="2019" name="Int. J. Syst. Evol. Microbiol.">
        <title>The Global Catalogue of Microorganisms (GCM) 10K type strain sequencing project: providing services to taxonomists for standard genome sequencing and annotation.</title>
        <authorList>
            <consortium name="The Broad Institute Genomics Platform"/>
            <consortium name="The Broad Institute Genome Sequencing Center for Infectious Disease"/>
            <person name="Wu L."/>
            <person name="Ma J."/>
        </authorList>
    </citation>
    <scope>NUCLEOTIDE SEQUENCE [LARGE SCALE GENOMIC DNA]</scope>
    <source>
        <strain evidence="3">CGMCC 1.18439</strain>
    </source>
</reference>
<dbReference type="Gene3D" id="2.40.380.10">
    <property type="entry name" value="FomD-like"/>
    <property type="match status" value="1"/>
</dbReference>
<dbReference type="InterPro" id="IPR007295">
    <property type="entry name" value="DUF402"/>
</dbReference>
<dbReference type="EMBL" id="BNAL01000005">
    <property type="protein sequence ID" value="GHF97617.1"/>
    <property type="molecule type" value="Genomic_DNA"/>
</dbReference>
<gene>
    <name evidence="2" type="ORF">GCM10017783_06880</name>
</gene>
<keyword evidence="3" id="KW-1185">Reference proteome</keyword>
<name>A0ABQ3K2Y2_9DEIO</name>
<organism evidence="2 3">
    <name type="scientific">Deinococcus piscis</name>
    <dbReference type="NCBI Taxonomy" id="394230"/>
    <lineage>
        <taxon>Bacteria</taxon>
        <taxon>Thermotogati</taxon>
        <taxon>Deinococcota</taxon>
        <taxon>Deinococci</taxon>
        <taxon>Deinococcales</taxon>
        <taxon>Deinococcaceae</taxon>
        <taxon>Deinococcus</taxon>
    </lineage>
</organism>
<protein>
    <recommendedName>
        <fullName evidence="1">DUF402 domain-containing protein</fullName>
    </recommendedName>
</protein>
<dbReference type="SUPFAM" id="SSF159234">
    <property type="entry name" value="FomD-like"/>
    <property type="match status" value="1"/>
</dbReference>